<evidence type="ECO:0000313" key="3">
    <source>
        <dbReference type="EMBL" id="ELQ75797.1"/>
    </source>
</evidence>
<dbReference type="EMBL" id="JH993925">
    <property type="protein sequence ID" value="ELQ75797.1"/>
    <property type="molecule type" value="Genomic_DNA"/>
</dbReference>
<reference evidence="3 4" key="1">
    <citation type="journal article" date="2012" name="PLoS Pathog.">
        <title>The genome of the obligate intracellular parasite Trachipleistophora hominis: new insights into microsporidian genome dynamics and reductive evolution.</title>
        <authorList>
            <person name="Heinz E."/>
            <person name="Williams T.A."/>
            <person name="Nakjang S."/>
            <person name="Noel C.J."/>
            <person name="Swan D.C."/>
            <person name="Goldberg A.V."/>
            <person name="Harris S.R."/>
            <person name="Weinmaier T."/>
            <person name="Markert S."/>
            <person name="Becher D."/>
            <person name="Bernhardt J."/>
            <person name="Dagan T."/>
            <person name="Hacker C."/>
            <person name="Lucocq J.M."/>
            <person name="Schweder T."/>
            <person name="Rattei T."/>
            <person name="Hall N."/>
            <person name="Hirt R.P."/>
            <person name="Embley T.M."/>
        </authorList>
    </citation>
    <scope>NUCLEOTIDE SEQUENCE [LARGE SCALE GENOMIC DNA]</scope>
</reference>
<feature type="compositionally biased region" description="Acidic residues" evidence="2">
    <location>
        <begin position="289"/>
        <end position="309"/>
    </location>
</feature>
<dbReference type="PANTHER" id="PTHR11937">
    <property type="entry name" value="ACTIN"/>
    <property type="match status" value="1"/>
</dbReference>
<name>L7JYI3_TRAHO</name>
<feature type="compositionally biased region" description="Acidic residues" evidence="2">
    <location>
        <begin position="239"/>
        <end position="281"/>
    </location>
</feature>
<gene>
    <name evidence="3" type="ORF">THOM_1258</name>
</gene>
<evidence type="ECO:0000256" key="2">
    <source>
        <dbReference type="SAM" id="MobiDB-lite"/>
    </source>
</evidence>
<dbReference type="InParanoid" id="L7JYI3"/>
<dbReference type="InterPro" id="IPR004000">
    <property type="entry name" value="Actin"/>
</dbReference>
<evidence type="ECO:0000313" key="4">
    <source>
        <dbReference type="Proteomes" id="UP000011185"/>
    </source>
</evidence>
<dbReference type="STRING" id="72359.L7JYI3"/>
<dbReference type="Pfam" id="PF00022">
    <property type="entry name" value="Actin"/>
    <property type="match status" value="1"/>
</dbReference>
<dbReference type="SUPFAM" id="SSF53067">
    <property type="entry name" value="Actin-like ATPase domain"/>
    <property type="match status" value="2"/>
</dbReference>
<dbReference type="VEuPathDB" id="MicrosporidiaDB:THOM_1258"/>
<organism evidence="3 4">
    <name type="scientific">Trachipleistophora hominis</name>
    <name type="common">Microsporidian parasite</name>
    <dbReference type="NCBI Taxonomy" id="72359"/>
    <lineage>
        <taxon>Eukaryota</taxon>
        <taxon>Fungi</taxon>
        <taxon>Fungi incertae sedis</taxon>
        <taxon>Microsporidia</taxon>
        <taxon>Pleistophoridae</taxon>
        <taxon>Trachipleistophora</taxon>
    </lineage>
</organism>
<keyword evidence="4" id="KW-1185">Reference proteome</keyword>
<dbReference type="Proteomes" id="UP000011185">
    <property type="component" value="Unassembled WGS sequence"/>
</dbReference>
<dbReference type="Gene3D" id="3.30.420.40">
    <property type="match status" value="1"/>
</dbReference>
<proteinExistence type="inferred from homology"/>
<comment type="similarity">
    <text evidence="1">Belongs to the actin family.</text>
</comment>
<sequence>MTVVIDNGTHTIKYGIAGTRPRTKENVLYKSKHNYSFTPSKDSYIKKMFVNNIPVNYDVLEGMLDCVFSELGITKVHDIVLTLGVCTPKVVKREIAELLIEVYNVHKLQLGIDSVYSYLHNVKQRNACDIVVSSSHSETHLVRMDRLDDVMALPYGGERARAYYNALLRPKNIRKTDFYVRVAQDYRREALAIYDRLRNRDLKGSYVLEERKSVEKAENMKMNVRKALEKKRLRRKEMEEGDICEEDEEIEEGNGEKDEENGEEDEENGEKDEENEEVEEDSNVHESGIDEENGNEEENEGENSNEVDNENGNAYADEEENGDDNNSALDLDEGASHVPQVNGPSLKKNRMVYYSAIYRNKQKIEKCLLAMRDSLTQLEERHFKMSEPEKYLQSIKERFFVVRARIEAKENLKRKLRNKRSRESALLSRATNMNENEQMFTQDEAQIIEQINEIDHEDSASEQKCSKLLNEIYALDPSFEFLDFSTVEIMNGDHMGLTLSNTESLRVGEAVFNPSIMNCALPGLSEMIESALQGIGRAHGSVNVFVTGGFSQIEGFFERVVAECTMNAYGGVKCIKANDPVLDAFYGASFCEYFPVISREMYREEGPERLF</sequence>
<dbReference type="OrthoDB" id="7340501at2759"/>
<dbReference type="SMART" id="SM00268">
    <property type="entry name" value="ACTIN"/>
    <property type="match status" value="1"/>
</dbReference>
<dbReference type="AlphaFoldDB" id="L7JYI3"/>
<dbReference type="OMA" id="YPFTEHV"/>
<dbReference type="InterPro" id="IPR043129">
    <property type="entry name" value="ATPase_NBD"/>
</dbReference>
<protein>
    <submittedName>
        <fullName evidence="3">Actin-related protein-Arp5p</fullName>
    </submittedName>
</protein>
<feature type="region of interest" description="Disordered" evidence="2">
    <location>
        <begin position="235"/>
        <end position="345"/>
    </location>
</feature>
<dbReference type="HOGENOM" id="CLU_447027_0_0_1"/>
<evidence type="ECO:0000256" key="1">
    <source>
        <dbReference type="RuleBase" id="RU000487"/>
    </source>
</evidence>
<accession>L7JYI3</accession>